<protein>
    <submittedName>
        <fullName evidence="1">Uncharacterized protein</fullName>
    </submittedName>
</protein>
<reference evidence="1 2" key="1">
    <citation type="journal article" date="2014" name="PLoS Genet.">
        <title>Analysis of the Phlebiopsis gigantea genome, transcriptome and secretome provides insight into its pioneer colonization strategies of wood.</title>
        <authorList>
            <person name="Hori C."/>
            <person name="Ishida T."/>
            <person name="Igarashi K."/>
            <person name="Samejima M."/>
            <person name="Suzuki H."/>
            <person name="Master E."/>
            <person name="Ferreira P."/>
            <person name="Ruiz-Duenas F.J."/>
            <person name="Held B."/>
            <person name="Canessa P."/>
            <person name="Larrondo L.F."/>
            <person name="Schmoll M."/>
            <person name="Druzhinina I.S."/>
            <person name="Kubicek C.P."/>
            <person name="Gaskell J.A."/>
            <person name="Kersten P."/>
            <person name="St John F."/>
            <person name="Glasner J."/>
            <person name="Sabat G."/>
            <person name="Splinter BonDurant S."/>
            <person name="Syed K."/>
            <person name="Yadav J."/>
            <person name="Mgbeahuruike A.C."/>
            <person name="Kovalchuk A."/>
            <person name="Asiegbu F.O."/>
            <person name="Lackner G."/>
            <person name="Hoffmeister D."/>
            <person name="Rencoret J."/>
            <person name="Gutierrez A."/>
            <person name="Sun H."/>
            <person name="Lindquist E."/>
            <person name="Barry K."/>
            <person name="Riley R."/>
            <person name="Grigoriev I.V."/>
            <person name="Henrissat B."/>
            <person name="Kues U."/>
            <person name="Berka R.M."/>
            <person name="Martinez A.T."/>
            <person name="Covert S.F."/>
            <person name="Blanchette R.A."/>
            <person name="Cullen D."/>
        </authorList>
    </citation>
    <scope>NUCLEOTIDE SEQUENCE [LARGE SCALE GENOMIC DNA]</scope>
    <source>
        <strain evidence="1 2">11061_1 CR5-6</strain>
    </source>
</reference>
<evidence type="ECO:0000313" key="2">
    <source>
        <dbReference type="Proteomes" id="UP000053257"/>
    </source>
</evidence>
<evidence type="ECO:0000313" key="1">
    <source>
        <dbReference type="EMBL" id="KIP10278.1"/>
    </source>
</evidence>
<dbReference type="HOGENOM" id="CLU_1723041_0_0_1"/>
<dbReference type="AlphaFoldDB" id="A0A0C3PSE0"/>
<keyword evidence="2" id="KW-1185">Reference proteome</keyword>
<name>A0A0C3PSE0_PHLG1</name>
<sequence>MSHSPEVFVPHFLSRLACPACNRPLAIDGCRHPNINAETHQPSTNELLIGVRKFCSCDYRYDASCVRDMTSAMYDEHMHTHHRRHISPTGFSGSSGINMLLAGGFYQDSARTQHIMPFSIMTPFPSPGQILTTCACPPAFALSVEKRESGND</sequence>
<gene>
    <name evidence="1" type="ORF">PHLGIDRAFT_248886</name>
</gene>
<organism evidence="1 2">
    <name type="scientific">Phlebiopsis gigantea (strain 11061_1 CR5-6)</name>
    <name type="common">White-rot fungus</name>
    <name type="synonym">Peniophora gigantea</name>
    <dbReference type="NCBI Taxonomy" id="745531"/>
    <lineage>
        <taxon>Eukaryota</taxon>
        <taxon>Fungi</taxon>
        <taxon>Dikarya</taxon>
        <taxon>Basidiomycota</taxon>
        <taxon>Agaricomycotina</taxon>
        <taxon>Agaricomycetes</taxon>
        <taxon>Polyporales</taxon>
        <taxon>Phanerochaetaceae</taxon>
        <taxon>Phlebiopsis</taxon>
    </lineage>
</organism>
<accession>A0A0C3PSE0</accession>
<dbReference type="Proteomes" id="UP000053257">
    <property type="component" value="Unassembled WGS sequence"/>
</dbReference>
<proteinExistence type="predicted"/>
<dbReference type="EMBL" id="KN840456">
    <property type="protein sequence ID" value="KIP10278.1"/>
    <property type="molecule type" value="Genomic_DNA"/>
</dbReference>